<dbReference type="EMBL" id="PGTN01000027">
    <property type="protein sequence ID" value="PJF48010.1"/>
    <property type="molecule type" value="Genomic_DNA"/>
</dbReference>
<comment type="caution">
    <text evidence="2">The sequence shown here is derived from an EMBL/GenBank/DDBJ whole genome shotgun (WGS) entry which is preliminary data.</text>
</comment>
<evidence type="ECO:0000313" key="2">
    <source>
        <dbReference type="EMBL" id="PJF48010.1"/>
    </source>
</evidence>
<feature type="transmembrane region" description="Helical" evidence="1">
    <location>
        <begin position="124"/>
        <end position="148"/>
    </location>
</feature>
<keyword evidence="1" id="KW-1133">Transmembrane helix</keyword>
<organism evidence="2 3">
    <name type="scientific">Candidatus Thermofonsia Clade 3 bacterium</name>
    <dbReference type="NCBI Taxonomy" id="2364212"/>
    <lineage>
        <taxon>Bacteria</taxon>
        <taxon>Bacillati</taxon>
        <taxon>Chloroflexota</taxon>
        <taxon>Candidatus Thermofontia</taxon>
        <taxon>Candidatus Thermofonsia Clade 3</taxon>
    </lineage>
</organism>
<keyword evidence="1" id="KW-0472">Membrane</keyword>
<proteinExistence type="predicted"/>
<evidence type="ECO:0000256" key="1">
    <source>
        <dbReference type="SAM" id="Phobius"/>
    </source>
</evidence>
<evidence type="ECO:0008006" key="4">
    <source>
        <dbReference type="Google" id="ProtNLM"/>
    </source>
</evidence>
<accession>A0A2M8QDY7</accession>
<sequence>MRVGVTAGLTLALAAIAQQAPSSPGMRALGTFIIMMGFGVAGYFAARRSGVLHRNAGYSVGALSGLIAGLCVSCAFVVASLLQSFDPASVERLQAEVAQQLSPLQVQQMEAANIDLGTLTQFSLALSIACCGLGFPIAGLTLGALGGASGAMRNHRA</sequence>
<keyword evidence="1" id="KW-0812">Transmembrane</keyword>
<feature type="transmembrane region" description="Helical" evidence="1">
    <location>
        <begin position="29"/>
        <end position="46"/>
    </location>
</feature>
<evidence type="ECO:0000313" key="3">
    <source>
        <dbReference type="Proteomes" id="UP000230790"/>
    </source>
</evidence>
<reference evidence="2 3" key="1">
    <citation type="submission" date="2017-11" db="EMBL/GenBank/DDBJ databases">
        <title>Evolution of Phototrophy in the Chloroflexi Phylum Driven by Horizontal Gene Transfer.</title>
        <authorList>
            <person name="Ward L.M."/>
            <person name="Hemp J."/>
            <person name="Shih P.M."/>
            <person name="Mcglynn S.E."/>
            <person name="Fischer W."/>
        </authorList>
    </citation>
    <scope>NUCLEOTIDE SEQUENCE [LARGE SCALE GENOMIC DNA]</scope>
    <source>
        <strain evidence="2">JP3_7</strain>
    </source>
</reference>
<protein>
    <recommendedName>
        <fullName evidence="4">DUF4199 domain-containing protein</fullName>
    </recommendedName>
</protein>
<feature type="transmembrane region" description="Helical" evidence="1">
    <location>
        <begin position="58"/>
        <end position="82"/>
    </location>
</feature>
<dbReference type="AlphaFoldDB" id="A0A2M8QDY7"/>
<name>A0A2M8QDY7_9CHLR</name>
<gene>
    <name evidence="2" type="ORF">CUN48_05740</name>
</gene>
<dbReference type="Proteomes" id="UP000230790">
    <property type="component" value="Unassembled WGS sequence"/>
</dbReference>